<evidence type="ECO:0000259" key="1">
    <source>
        <dbReference type="Pfam" id="PF09848"/>
    </source>
</evidence>
<reference evidence="2 3" key="1">
    <citation type="submission" date="2013-04" db="EMBL/GenBank/DDBJ databases">
        <title>The Genome Sequence of Parabacteroides goldsteinii DSM 19448.</title>
        <authorList>
            <consortium name="The Broad Institute Genomics Platform"/>
            <person name="Earl A."/>
            <person name="Ward D."/>
            <person name="Feldgarden M."/>
            <person name="Gevers D."/>
            <person name="Martens E."/>
            <person name="Sakamoto M."/>
            <person name="Benno Y."/>
            <person name="Song Y."/>
            <person name="Liu C."/>
            <person name="Lee J."/>
            <person name="Bolanos M."/>
            <person name="Vaisanen M.L."/>
            <person name="Finegold S.M."/>
            <person name="Walker B."/>
            <person name="Young S."/>
            <person name="Zeng Q."/>
            <person name="Gargeya S."/>
            <person name="Fitzgerald M."/>
            <person name="Haas B."/>
            <person name="Abouelleil A."/>
            <person name="Allen A.W."/>
            <person name="Alvarado L."/>
            <person name="Arachchi H.M."/>
            <person name="Berlin A.M."/>
            <person name="Chapman S.B."/>
            <person name="Gainer-Dewar J."/>
            <person name="Goldberg J."/>
            <person name="Griggs A."/>
            <person name="Gujja S."/>
            <person name="Hansen M."/>
            <person name="Howarth C."/>
            <person name="Imamovic A."/>
            <person name="Ireland A."/>
            <person name="Larimer J."/>
            <person name="McCowan C."/>
            <person name="Murphy C."/>
            <person name="Pearson M."/>
            <person name="Poon T.W."/>
            <person name="Priest M."/>
            <person name="Roberts A."/>
            <person name="Saif S."/>
            <person name="Shea T."/>
            <person name="Sisk P."/>
            <person name="Sykes S."/>
            <person name="Wortman J."/>
            <person name="Nusbaum C."/>
            <person name="Birren B."/>
        </authorList>
    </citation>
    <scope>NUCLEOTIDE SEQUENCE [LARGE SCALE GENOMIC DNA]</scope>
    <source>
        <strain evidence="2 3">DSM 19448</strain>
    </source>
</reference>
<gene>
    <name evidence="2" type="ORF">HMPREF1535_04683</name>
</gene>
<evidence type="ECO:0000313" key="3">
    <source>
        <dbReference type="Proteomes" id="UP000033047"/>
    </source>
</evidence>
<dbReference type="AlphaFoldDB" id="A0A0F5IP51"/>
<organism evidence="2 3">
    <name type="scientific">Parabacteroides goldsteinii DSM 19448 = WAL 12034</name>
    <dbReference type="NCBI Taxonomy" id="927665"/>
    <lineage>
        <taxon>Bacteria</taxon>
        <taxon>Pseudomonadati</taxon>
        <taxon>Bacteroidota</taxon>
        <taxon>Bacteroidia</taxon>
        <taxon>Bacteroidales</taxon>
        <taxon>Tannerellaceae</taxon>
        <taxon>Parabacteroides</taxon>
    </lineage>
</organism>
<dbReference type="InterPro" id="IPR027417">
    <property type="entry name" value="P-loop_NTPase"/>
</dbReference>
<name>A0A0F5IP51_9BACT</name>
<evidence type="ECO:0000313" key="2">
    <source>
        <dbReference type="EMBL" id="KKB47273.1"/>
    </source>
</evidence>
<comment type="caution">
    <text evidence="2">The sequence shown here is derived from an EMBL/GenBank/DDBJ whole genome shotgun (WGS) entry which is preliminary data.</text>
</comment>
<dbReference type="PATRIC" id="fig|927665.4.peg.4803"/>
<dbReference type="HOGENOM" id="CLU_385355_0_0_10"/>
<sequence>MTTRVYKVSDFCDRVTNNIHALIDDLSQISRHVSQEEKIAWKQSFPEVASVLSMAMAQNKGLADAHVALEYKLPSVSFWCDLVLIGRNKENEKQAIILELKNWQENSKDTPGCFEGLMIRHGASQQHPADQVKGYIEFCRHFHSVVLEQNVNVDGCVFFTQRINLEPYKSAPNDKLTGEYLLFDTMLKGDLCHFICDRLSVGDEEFAKTFVKGYYKQDKKILLQVARNFAESTAKPFVLLGKQREGYAEVQHKLSETVTSRSKQVIIVQGLPGSGKSAMAVNLWFDAVRQYHACNKPDSENNVLYVTTSSSQNDNWAHIFKEHGKRYNADKLIIKANAFNPGLNGAKVKERYQNEFERLDSRYIVHRSDNSKELNRMYWKDYTDYLEKTVGITYKPDQHFLSIVDEAHALIDPSSPRFQGNKIAGWCYQMGPQAYHIMKASCISVFFIDGDQSFRDNESTSLEDLVNIAKMVNATVHFISLEGIQFRCGGSKEYVDWVESVLQGKEIDNVSQWIEEIPMTVFDYPSDMEHALRNKISQTTMDARIVSSYSRKWISKNIPDMHAVFPESCDFVLPDRENRTFYKYWNDHTSYTNYILGRGDAMQGDPLSEVGCPYVVRGFDYEYIGVLWLEDLVWRNGKWMLDLNYIEETAIASTKKSVKSKIGKKRSLIALTPDSEALFRRVTGTYRILLTRATKGNFLYIKDKETREHIKQLIGQK</sequence>
<proteinExistence type="predicted"/>
<accession>A0A0F5IP51</accession>
<dbReference type="EMBL" id="AQHV01000026">
    <property type="protein sequence ID" value="KKB47273.1"/>
    <property type="molecule type" value="Genomic_DNA"/>
</dbReference>
<dbReference type="RefSeq" id="WP_046147724.1">
    <property type="nucleotide sequence ID" value="NZ_KQ033914.1"/>
</dbReference>
<dbReference type="SUPFAM" id="SSF52540">
    <property type="entry name" value="P-loop containing nucleoside triphosphate hydrolases"/>
    <property type="match status" value="1"/>
</dbReference>
<dbReference type="Pfam" id="PF09848">
    <property type="entry name" value="SLFN-g3_helicase"/>
    <property type="match status" value="1"/>
</dbReference>
<dbReference type="STRING" id="927665.HMPREF1535_04683"/>
<dbReference type="InterPro" id="IPR018647">
    <property type="entry name" value="SLFN_3-like_DNA/RNA_helicase"/>
</dbReference>
<dbReference type="Proteomes" id="UP000033047">
    <property type="component" value="Unassembled WGS sequence"/>
</dbReference>
<dbReference type="Gene3D" id="3.40.50.300">
    <property type="entry name" value="P-loop containing nucleotide triphosphate hydrolases"/>
    <property type="match status" value="1"/>
</dbReference>
<feature type="domain" description="Schlafen group 3-like DNA/RNA helicase" evidence="1">
    <location>
        <begin position="263"/>
        <end position="703"/>
    </location>
</feature>
<protein>
    <recommendedName>
        <fullName evidence="1">Schlafen group 3-like DNA/RNA helicase domain-containing protein</fullName>
    </recommendedName>
</protein>